<dbReference type="PANTHER" id="PTHR47618">
    <property type="entry name" value="BIFUNCTIONAL OLIGORIBONUCLEASE AND PAP PHOSPHATASE NRNA"/>
    <property type="match status" value="1"/>
</dbReference>
<dbReference type="Gene3D" id="3.10.310.30">
    <property type="match status" value="1"/>
</dbReference>
<comment type="caution">
    <text evidence="3">The sequence shown here is derived from an EMBL/GenBank/DDBJ whole genome shotgun (WGS) entry which is preliminary data.</text>
</comment>
<accession>A0ABQ1SIN2</accession>
<dbReference type="Pfam" id="PF02272">
    <property type="entry name" value="DHHA1"/>
    <property type="match status" value="1"/>
</dbReference>
<evidence type="ECO:0000313" key="3">
    <source>
        <dbReference type="EMBL" id="GGE35988.1"/>
    </source>
</evidence>
<dbReference type="PANTHER" id="PTHR47618:SF1">
    <property type="entry name" value="BIFUNCTIONAL OLIGORIBONUCLEASE AND PAP PHOSPHATASE NRNA"/>
    <property type="match status" value="1"/>
</dbReference>
<dbReference type="InterPro" id="IPR001667">
    <property type="entry name" value="DDH_dom"/>
</dbReference>
<gene>
    <name evidence="3" type="primary">fjo19</name>
    <name evidence="3" type="ORF">GCM10010832_15230</name>
</gene>
<name>A0ABQ1SIN2_9FLAO</name>
<keyword evidence="4" id="KW-1185">Reference proteome</keyword>
<dbReference type="InterPro" id="IPR051319">
    <property type="entry name" value="Oligoribo/pAp-PDE_c-di-AMP_PDE"/>
</dbReference>
<dbReference type="Gene3D" id="3.90.1640.10">
    <property type="entry name" value="inorganic pyrophosphatase (n-terminal core)"/>
    <property type="match status" value="1"/>
</dbReference>
<feature type="domain" description="DHHA1" evidence="2">
    <location>
        <begin position="244"/>
        <end position="325"/>
    </location>
</feature>
<organism evidence="3 4">
    <name type="scientific">Psychroflexus planctonicus</name>
    <dbReference type="NCBI Taxonomy" id="1526575"/>
    <lineage>
        <taxon>Bacteria</taxon>
        <taxon>Pseudomonadati</taxon>
        <taxon>Bacteroidota</taxon>
        <taxon>Flavobacteriia</taxon>
        <taxon>Flavobacteriales</taxon>
        <taxon>Flavobacteriaceae</taxon>
        <taxon>Psychroflexus</taxon>
    </lineage>
</organism>
<evidence type="ECO:0000259" key="1">
    <source>
        <dbReference type="Pfam" id="PF01368"/>
    </source>
</evidence>
<feature type="domain" description="DDH" evidence="1">
    <location>
        <begin position="16"/>
        <end position="167"/>
    </location>
</feature>
<protein>
    <submittedName>
        <fullName evidence="3">Exopolyphosphatase</fullName>
    </submittedName>
</protein>
<evidence type="ECO:0000313" key="4">
    <source>
        <dbReference type="Proteomes" id="UP000599179"/>
    </source>
</evidence>
<reference evidence="4" key="1">
    <citation type="journal article" date="2019" name="Int. J. Syst. Evol. Microbiol.">
        <title>The Global Catalogue of Microorganisms (GCM) 10K type strain sequencing project: providing services to taxonomists for standard genome sequencing and annotation.</title>
        <authorList>
            <consortium name="The Broad Institute Genomics Platform"/>
            <consortium name="The Broad Institute Genome Sequencing Center for Infectious Disease"/>
            <person name="Wu L."/>
            <person name="Ma J."/>
        </authorList>
    </citation>
    <scope>NUCLEOTIDE SEQUENCE [LARGE SCALE GENOMIC DNA]</scope>
    <source>
        <strain evidence="4">CGMCC 1.12931</strain>
    </source>
</reference>
<dbReference type="EMBL" id="BMGM01000006">
    <property type="protein sequence ID" value="GGE35988.1"/>
    <property type="molecule type" value="Genomic_DNA"/>
</dbReference>
<dbReference type="RefSeq" id="WP_188458512.1">
    <property type="nucleotide sequence ID" value="NZ_BMGM01000006.1"/>
</dbReference>
<dbReference type="Proteomes" id="UP000599179">
    <property type="component" value="Unassembled WGS sequence"/>
</dbReference>
<sequence>MENLAELKALLQTPRKICIITHKNPDGDAVGSSLALQLALQKMNHQVTAIVPNDFPIFLKWIPHQEELLRFDKNKDESQSAINSAELIFTLDFNDLSRCGDVAEALQNMNADFVMIDHHQQPADYAKFMYSDDKMGSTCEMIYHFLEKMDAINLIDKDIATCIYVGIMTDTGSFRFPATTNTTHQVVSKLIEAGADNSAIHQQTFDVNSYQRMQLLGVALKNMTLIPEYKTAYIHLSKEELEAHNYKKGDTEGFVNYGLSLENVVFAVIFIESLDEDLIKISFRSKGNFDVNQFARKHFEGGGHKNAAGGRSMKNLTDTLSYFKEKLSLQEDLKG</sequence>
<dbReference type="SUPFAM" id="SSF64182">
    <property type="entry name" value="DHH phosphoesterases"/>
    <property type="match status" value="1"/>
</dbReference>
<dbReference type="Pfam" id="PF01368">
    <property type="entry name" value="DHH"/>
    <property type="match status" value="1"/>
</dbReference>
<evidence type="ECO:0000259" key="2">
    <source>
        <dbReference type="Pfam" id="PF02272"/>
    </source>
</evidence>
<proteinExistence type="predicted"/>
<dbReference type="InterPro" id="IPR003156">
    <property type="entry name" value="DHHA1_dom"/>
</dbReference>
<dbReference type="InterPro" id="IPR038763">
    <property type="entry name" value="DHH_sf"/>
</dbReference>